<organism evidence="5 6">
    <name type="scientific">Strongylocentrotus purpuratus</name>
    <name type="common">Purple sea urchin</name>
    <dbReference type="NCBI Taxonomy" id="7668"/>
    <lineage>
        <taxon>Eukaryota</taxon>
        <taxon>Metazoa</taxon>
        <taxon>Echinodermata</taxon>
        <taxon>Eleutherozoa</taxon>
        <taxon>Echinozoa</taxon>
        <taxon>Echinoidea</taxon>
        <taxon>Euechinoidea</taxon>
        <taxon>Echinacea</taxon>
        <taxon>Camarodonta</taxon>
        <taxon>Echinidea</taxon>
        <taxon>Strongylocentrotidae</taxon>
        <taxon>Strongylocentrotus</taxon>
    </lineage>
</organism>
<dbReference type="GeneID" id="590241"/>
<accession>A0A7M7N195</accession>
<dbReference type="InterPro" id="IPR036322">
    <property type="entry name" value="WD40_repeat_dom_sf"/>
</dbReference>
<dbReference type="Pfam" id="PF00400">
    <property type="entry name" value="WD40"/>
    <property type="match status" value="3"/>
</dbReference>
<sequence length="501" mass="56891">MYKNVWNLYIYIENGLFGIQKTRKAVKNMDGPEFKDWLCHLEKTFLQDLSNDQRCTALDCLIASSGDVQLRHLSTRLEGLLKRDFLRLLPKELANYLLSWLDPITLGRCCQVSHQWNKMVTECTEAWQQACRVLGIQVPEDADESLHGNRAKNGLHWKTVYQKALWRLKQLRDGSAFDSTTLHGHTARVYSLHYRDGKVASGSDDLTVRLWDVASGKCLKVLQTHTVADIKFDDIKVITASFDNTIACWDLDSGERLQQFSGHSGAVFSIDYSDKLDLLVSGSADETVKLWRLSDGSHITTLTGHSDWVIQVLLQICCVESEKVQCGDHVILSMDKSIIKVWPISLSREIECVAMLTYPSEDSRGQLLLPRLHFDGRIVACSSDIGIMLWDFATLDLVRLISPPELAPTYQLGTSFLVSMGRVFTLCLDPQNLHIIYTQTQSVMSSWKLPIYRRSKRGSNFVAGCDSWLYGLMPQQEEGLVFATSMPDHSIHLVRWRTVTR</sequence>
<dbReference type="SUPFAM" id="SSF50978">
    <property type="entry name" value="WD40 repeat-like"/>
    <property type="match status" value="1"/>
</dbReference>
<dbReference type="Gene3D" id="1.20.1280.50">
    <property type="match status" value="1"/>
</dbReference>
<dbReference type="EnsemblMetazoa" id="XM_003727741">
    <property type="protein sequence ID" value="XP_003727789"/>
    <property type="gene ID" value="LOC590241"/>
</dbReference>
<evidence type="ECO:0000256" key="3">
    <source>
        <dbReference type="PROSITE-ProRule" id="PRU00221"/>
    </source>
</evidence>
<keyword evidence="6" id="KW-1185">Reference proteome</keyword>
<dbReference type="InParanoid" id="A0A7M7N195"/>
<dbReference type="OMA" id="RTEDIWG"/>
<dbReference type="PANTHER" id="PTHR44436">
    <property type="entry name" value="F-BOX/WD REPEAT-CONTAINING PROTEIN 2"/>
    <property type="match status" value="1"/>
</dbReference>
<evidence type="ECO:0000313" key="6">
    <source>
        <dbReference type="Proteomes" id="UP000007110"/>
    </source>
</evidence>
<dbReference type="InterPro" id="IPR020472">
    <property type="entry name" value="WD40_PAC1"/>
</dbReference>
<dbReference type="EnsemblMetazoa" id="XM_030973822">
    <property type="protein sequence ID" value="XP_030829682"/>
    <property type="gene ID" value="LOC590241"/>
</dbReference>
<dbReference type="Gene3D" id="2.130.10.10">
    <property type="entry name" value="YVTN repeat-like/Quinoprotein amine dehydrogenase"/>
    <property type="match status" value="1"/>
</dbReference>
<dbReference type="InterPro" id="IPR001680">
    <property type="entry name" value="WD40_rpt"/>
</dbReference>
<dbReference type="SMART" id="SM00320">
    <property type="entry name" value="WD40"/>
    <property type="match status" value="3"/>
</dbReference>
<reference evidence="5" key="2">
    <citation type="submission" date="2021-01" db="UniProtKB">
        <authorList>
            <consortium name="EnsemblMetazoa"/>
        </authorList>
    </citation>
    <scope>IDENTIFICATION</scope>
</reference>
<dbReference type="KEGG" id="spu:590241"/>
<evidence type="ECO:0000256" key="2">
    <source>
        <dbReference type="ARBA" id="ARBA00022737"/>
    </source>
</evidence>
<dbReference type="PROSITE" id="PS50294">
    <property type="entry name" value="WD_REPEATS_REGION"/>
    <property type="match status" value="2"/>
</dbReference>
<dbReference type="RefSeq" id="XP_030829682.1">
    <property type="nucleotide sequence ID" value="XM_030973822.1"/>
</dbReference>
<dbReference type="CTD" id="26190"/>
<dbReference type="InterPro" id="IPR036047">
    <property type="entry name" value="F-box-like_dom_sf"/>
</dbReference>
<evidence type="ECO:0000259" key="4">
    <source>
        <dbReference type="PROSITE" id="PS50181"/>
    </source>
</evidence>
<dbReference type="InterPro" id="IPR015943">
    <property type="entry name" value="WD40/YVTN_repeat-like_dom_sf"/>
</dbReference>
<dbReference type="PROSITE" id="PS50082">
    <property type="entry name" value="WD_REPEATS_2"/>
    <property type="match status" value="3"/>
</dbReference>
<dbReference type="CDD" id="cd22131">
    <property type="entry name" value="F-box_FBXW2"/>
    <property type="match status" value="1"/>
</dbReference>
<keyword evidence="2" id="KW-0677">Repeat</keyword>
<feature type="domain" description="F-box" evidence="4">
    <location>
        <begin position="83"/>
        <end position="130"/>
    </location>
</feature>
<dbReference type="PRINTS" id="PR00320">
    <property type="entry name" value="GPROTEINBRPT"/>
</dbReference>
<dbReference type="InterPro" id="IPR042627">
    <property type="entry name" value="FBXW2"/>
</dbReference>
<dbReference type="Proteomes" id="UP000007110">
    <property type="component" value="Unassembled WGS sequence"/>
</dbReference>
<feature type="repeat" description="WD" evidence="3">
    <location>
        <begin position="260"/>
        <end position="301"/>
    </location>
</feature>
<dbReference type="AlphaFoldDB" id="A0A7M7N195"/>
<dbReference type="Pfam" id="PF12937">
    <property type="entry name" value="F-box-like"/>
    <property type="match status" value="1"/>
</dbReference>
<evidence type="ECO:0000256" key="1">
    <source>
        <dbReference type="ARBA" id="ARBA00022574"/>
    </source>
</evidence>
<dbReference type="PROSITE" id="PS50181">
    <property type="entry name" value="FBOX"/>
    <property type="match status" value="1"/>
</dbReference>
<reference evidence="6" key="1">
    <citation type="submission" date="2015-02" db="EMBL/GenBank/DDBJ databases">
        <title>Genome sequencing for Strongylocentrotus purpuratus.</title>
        <authorList>
            <person name="Murali S."/>
            <person name="Liu Y."/>
            <person name="Vee V."/>
            <person name="English A."/>
            <person name="Wang M."/>
            <person name="Skinner E."/>
            <person name="Han Y."/>
            <person name="Muzny D.M."/>
            <person name="Worley K.C."/>
            <person name="Gibbs R.A."/>
        </authorList>
    </citation>
    <scope>NUCLEOTIDE SEQUENCE</scope>
</reference>
<dbReference type="OrthoDB" id="538223at2759"/>
<feature type="repeat" description="WD" evidence="3">
    <location>
        <begin position="182"/>
        <end position="221"/>
    </location>
</feature>
<dbReference type="InterPro" id="IPR019775">
    <property type="entry name" value="WD40_repeat_CS"/>
</dbReference>
<dbReference type="InterPro" id="IPR001810">
    <property type="entry name" value="F-box_dom"/>
</dbReference>
<dbReference type="RefSeq" id="XP_003727789.1">
    <property type="nucleotide sequence ID" value="XM_003727741.3"/>
</dbReference>
<dbReference type="PROSITE" id="PS00678">
    <property type="entry name" value="WD_REPEATS_1"/>
    <property type="match status" value="1"/>
</dbReference>
<proteinExistence type="predicted"/>
<evidence type="ECO:0000313" key="5">
    <source>
        <dbReference type="EnsemblMetazoa" id="XP_030829682"/>
    </source>
</evidence>
<dbReference type="SMART" id="SM00256">
    <property type="entry name" value="FBOX"/>
    <property type="match status" value="1"/>
</dbReference>
<protein>
    <recommendedName>
        <fullName evidence="4">F-box domain-containing protein</fullName>
    </recommendedName>
</protein>
<feature type="repeat" description="WD" evidence="3">
    <location>
        <begin position="237"/>
        <end position="259"/>
    </location>
</feature>
<keyword evidence="1 3" id="KW-0853">WD repeat</keyword>
<dbReference type="PANTHER" id="PTHR44436:SF1">
    <property type="entry name" value="F-BOX_WD REPEAT-CONTAINING PROTEIN 2"/>
    <property type="match status" value="1"/>
</dbReference>
<name>A0A7M7N195_STRPU</name>
<dbReference type="SUPFAM" id="SSF81383">
    <property type="entry name" value="F-box domain"/>
    <property type="match status" value="1"/>
</dbReference>